<dbReference type="Pfam" id="PF25917">
    <property type="entry name" value="BSH_RND"/>
    <property type="match status" value="1"/>
</dbReference>
<dbReference type="RefSeq" id="WP_248210725.1">
    <property type="nucleotide sequence ID" value="NZ_JALNMH010000013.1"/>
</dbReference>
<evidence type="ECO:0000256" key="3">
    <source>
        <dbReference type="SAM" id="Coils"/>
    </source>
</evidence>
<evidence type="ECO:0000313" key="10">
    <source>
        <dbReference type="Proteomes" id="UP001431449"/>
    </source>
</evidence>
<dbReference type="SUPFAM" id="SSF111369">
    <property type="entry name" value="HlyD-like secretion proteins"/>
    <property type="match status" value="1"/>
</dbReference>
<feature type="chain" id="PRO_5045843888" evidence="4">
    <location>
        <begin position="27"/>
        <end position="400"/>
    </location>
</feature>
<feature type="domain" description="Multidrug resistance protein MdtA-like C-terminal permuted SH3" evidence="8">
    <location>
        <begin position="306"/>
        <end position="365"/>
    </location>
</feature>
<reference evidence="9" key="1">
    <citation type="submission" date="2022-04" db="EMBL/GenBank/DDBJ databases">
        <title>Lysobacter sp. CAU 1642 isolated from sea sand.</title>
        <authorList>
            <person name="Kim W."/>
        </authorList>
    </citation>
    <scope>NUCLEOTIDE SEQUENCE</scope>
    <source>
        <strain evidence="9">CAU 1642</strain>
    </source>
</reference>
<dbReference type="Proteomes" id="UP001431449">
    <property type="component" value="Unassembled WGS sequence"/>
</dbReference>
<keyword evidence="4" id="KW-0732">Signal</keyword>
<dbReference type="InterPro" id="IPR058625">
    <property type="entry name" value="MdtA-like_BSH"/>
</dbReference>
<dbReference type="Gene3D" id="2.40.420.20">
    <property type="match status" value="1"/>
</dbReference>
<dbReference type="PANTHER" id="PTHR30158">
    <property type="entry name" value="ACRA/E-RELATED COMPONENT OF DRUG EFFLUX TRANSPORTER"/>
    <property type="match status" value="1"/>
</dbReference>
<comment type="similarity">
    <text evidence="2">Belongs to the membrane fusion protein (MFP) (TC 8.A.1) family.</text>
</comment>
<dbReference type="PANTHER" id="PTHR30158:SF26">
    <property type="entry name" value="RESISTANCE-NODULATION-CELL DIVISION (RND) MULTIDRUG EFFLUX MEMBRANE FUSION PROTEIN MEXE"/>
    <property type="match status" value="1"/>
</dbReference>
<evidence type="ECO:0000256" key="4">
    <source>
        <dbReference type="SAM" id="SignalP"/>
    </source>
</evidence>
<evidence type="ECO:0000259" key="5">
    <source>
        <dbReference type="Pfam" id="PF25876"/>
    </source>
</evidence>
<dbReference type="InterPro" id="IPR058627">
    <property type="entry name" value="MdtA-like_C"/>
</dbReference>
<keyword evidence="3" id="KW-0175">Coiled coil</keyword>
<feature type="signal peptide" evidence="4">
    <location>
        <begin position="1"/>
        <end position="26"/>
    </location>
</feature>
<dbReference type="InterPro" id="IPR058624">
    <property type="entry name" value="MdtA-like_HH"/>
</dbReference>
<dbReference type="Gene3D" id="2.40.30.170">
    <property type="match status" value="1"/>
</dbReference>
<comment type="caution">
    <text evidence="9">The sequence shown here is derived from an EMBL/GenBank/DDBJ whole genome shotgun (WGS) entry which is preliminary data.</text>
</comment>
<dbReference type="Gene3D" id="1.10.287.470">
    <property type="entry name" value="Helix hairpin bin"/>
    <property type="match status" value="1"/>
</dbReference>
<sequence length="400" mass="42854">MKRHPTRRPRLAAGILVALAAALLSACGGDGGGPPEFPPPQVNVAAPVQKSVTEWDEYSGRIEAVDSVEIRPRVGGYLAAVHFEEGMTVAKGDRLFSIDDREYRAAAASARADLARAEARVALAETELARSRTLVEARAVSQGELESRQAERKQAEADVLAARARLQQAELTLGYADIRAPISGRVGAALVKPGNLVAPDQTLLTTLVSLDPVYVAFEGDEHAYLRYQQMIRAGSWTSPRESKVPVEVGLSSEQGFPHRGEIVFIDNAVNPATGTILARARLANPDGVFTPGLFARVRLLGATRADALLIHEQALLTDQDRRYVYVIGENNAAERRDLKLGPTVDGLRVVEQGLSPGDQVVVNGTRKIFFPGQPVSPVPVPMTEPNRMPAAAAPMAASEG</sequence>
<feature type="coiled-coil region" evidence="3">
    <location>
        <begin position="107"/>
        <end position="172"/>
    </location>
</feature>
<keyword evidence="10" id="KW-1185">Reference proteome</keyword>
<accession>A0ABT0GKD4</accession>
<dbReference type="EMBL" id="JALNMH010000013">
    <property type="protein sequence ID" value="MCK7594999.1"/>
    <property type="molecule type" value="Genomic_DNA"/>
</dbReference>
<evidence type="ECO:0000259" key="7">
    <source>
        <dbReference type="Pfam" id="PF25944"/>
    </source>
</evidence>
<evidence type="ECO:0000256" key="2">
    <source>
        <dbReference type="ARBA" id="ARBA00009477"/>
    </source>
</evidence>
<evidence type="ECO:0000313" key="9">
    <source>
        <dbReference type="EMBL" id="MCK7594999.1"/>
    </source>
</evidence>
<dbReference type="NCBIfam" id="TIGR01730">
    <property type="entry name" value="RND_mfp"/>
    <property type="match status" value="1"/>
</dbReference>
<evidence type="ECO:0000259" key="8">
    <source>
        <dbReference type="Pfam" id="PF25967"/>
    </source>
</evidence>
<dbReference type="PROSITE" id="PS51257">
    <property type="entry name" value="PROKAR_LIPOPROTEIN"/>
    <property type="match status" value="1"/>
</dbReference>
<evidence type="ECO:0000256" key="1">
    <source>
        <dbReference type="ARBA" id="ARBA00004519"/>
    </source>
</evidence>
<dbReference type="InterPro" id="IPR058626">
    <property type="entry name" value="MdtA-like_b-barrel"/>
</dbReference>
<feature type="domain" description="Multidrug resistance protein MdtA-like beta-barrel" evidence="7">
    <location>
        <begin position="212"/>
        <end position="299"/>
    </location>
</feature>
<name>A0ABT0GKD4_9GAMM</name>
<comment type="subcellular location">
    <subcellularLocation>
        <location evidence="1">Cell inner membrane</location>
        <topology evidence="1">Lipid-anchor</topology>
    </subcellularLocation>
</comment>
<protein>
    <submittedName>
        <fullName evidence="9">Efflux RND transporter periplasmic adaptor subunit</fullName>
    </submittedName>
</protein>
<dbReference type="Gene3D" id="2.40.50.100">
    <property type="match status" value="1"/>
</dbReference>
<dbReference type="InterPro" id="IPR006143">
    <property type="entry name" value="RND_pump_MFP"/>
</dbReference>
<gene>
    <name evidence="9" type="ORF">M0G41_15120</name>
</gene>
<dbReference type="Pfam" id="PF25876">
    <property type="entry name" value="HH_MFP_RND"/>
    <property type="match status" value="1"/>
</dbReference>
<evidence type="ECO:0000259" key="6">
    <source>
        <dbReference type="Pfam" id="PF25917"/>
    </source>
</evidence>
<proteinExistence type="inferred from homology"/>
<organism evidence="9 10">
    <name type="scientific">Pseudomarimonas salicorniae</name>
    <dbReference type="NCBI Taxonomy" id="2933270"/>
    <lineage>
        <taxon>Bacteria</taxon>
        <taxon>Pseudomonadati</taxon>
        <taxon>Pseudomonadota</taxon>
        <taxon>Gammaproteobacteria</taxon>
        <taxon>Lysobacterales</taxon>
        <taxon>Lysobacteraceae</taxon>
        <taxon>Pseudomarimonas</taxon>
    </lineage>
</organism>
<feature type="domain" description="Multidrug resistance protein MdtA-like alpha-helical hairpin" evidence="5">
    <location>
        <begin position="108"/>
        <end position="176"/>
    </location>
</feature>
<dbReference type="Pfam" id="PF25967">
    <property type="entry name" value="RND-MFP_C"/>
    <property type="match status" value="1"/>
</dbReference>
<feature type="domain" description="Multidrug resistance protein MdtA-like barrel-sandwich hybrid" evidence="6">
    <location>
        <begin position="67"/>
        <end position="204"/>
    </location>
</feature>
<dbReference type="Pfam" id="PF25944">
    <property type="entry name" value="Beta-barrel_RND"/>
    <property type="match status" value="1"/>
</dbReference>